<name>A0A9X1XJZ5_9VIBR</name>
<dbReference type="GO" id="GO:0043565">
    <property type="term" value="F:sequence-specific DNA binding"/>
    <property type="evidence" value="ECO:0007669"/>
    <property type="project" value="InterPro"/>
</dbReference>
<evidence type="ECO:0000313" key="5">
    <source>
        <dbReference type="EMBL" id="MCK6264136.1"/>
    </source>
</evidence>
<keyword evidence="6" id="KW-1185">Reference proteome</keyword>
<sequence>MDKAKFEKIPQRQGVSWRYLEIQDCSGVCDWHYHQEFELVLHRHTQGNGFAGHYQGELEHNTLWLISPDTPHSFACRPLSEDTLPERHSVWFKREWIANMIFNCLELRKLDAVLKRAQKGICLSKESGERIYQLLIQLKIDSHIECLSTLILILGIVAEDKSATTLLSFKRQHSDERETTNNKYDRAKIEKLSFLIEKNYHESITLADLAKSLCTSESSIHRIFEAHFHESFSQHLKKVRLNHAAELLTHSDLPIHLIAEKVGYHNQANFNRLFKRYKHVTPRQYRKEFGQSAEV</sequence>
<protein>
    <submittedName>
        <fullName evidence="5">AraC family transcriptional regulator</fullName>
    </submittedName>
</protein>
<gene>
    <name evidence="5" type="ORF">KP803_12725</name>
</gene>
<keyword evidence="2" id="KW-0238">DNA-binding</keyword>
<dbReference type="AlphaFoldDB" id="A0A9X1XJZ5"/>
<evidence type="ECO:0000259" key="4">
    <source>
        <dbReference type="PROSITE" id="PS01124"/>
    </source>
</evidence>
<dbReference type="Pfam" id="PF12833">
    <property type="entry name" value="HTH_18"/>
    <property type="match status" value="1"/>
</dbReference>
<dbReference type="EMBL" id="JAJHVV010000007">
    <property type="protein sequence ID" value="MCK6264136.1"/>
    <property type="molecule type" value="Genomic_DNA"/>
</dbReference>
<reference evidence="5" key="1">
    <citation type="submission" date="2021-11" db="EMBL/GenBank/DDBJ databases">
        <title>Vibrio ZSDE26 sp. nov. and Vibrio ZSDZ34 sp. nov., isolated from coastal seawater in Qingdao.</title>
        <authorList>
            <person name="Zhang P."/>
        </authorList>
    </citation>
    <scope>NUCLEOTIDE SEQUENCE</scope>
    <source>
        <strain evidence="5">ZSDE26</strain>
    </source>
</reference>
<feature type="domain" description="HTH araC/xylS-type" evidence="4">
    <location>
        <begin position="190"/>
        <end position="288"/>
    </location>
</feature>
<dbReference type="SMART" id="SM00342">
    <property type="entry name" value="HTH_ARAC"/>
    <property type="match status" value="1"/>
</dbReference>
<dbReference type="InterPro" id="IPR009057">
    <property type="entry name" value="Homeodomain-like_sf"/>
</dbReference>
<accession>A0A9X1XJZ5</accession>
<dbReference type="Gene3D" id="1.10.10.60">
    <property type="entry name" value="Homeodomain-like"/>
    <property type="match status" value="2"/>
</dbReference>
<dbReference type="Proteomes" id="UP001139559">
    <property type="component" value="Unassembled WGS sequence"/>
</dbReference>
<dbReference type="InterPro" id="IPR018060">
    <property type="entry name" value="HTH_AraC"/>
</dbReference>
<keyword evidence="3" id="KW-0804">Transcription</keyword>
<proteinExistence type="predicted"/>
<dbReference type="PANTHER" id="PTHR43280">
    <property type="entry name" value="ARAC-FAMILY TRANSCRIPTIONAL REGULATOR"/>
    <property type="match status" value="1"/>
</dbReference>
<dbReference type="PANTHER" id="PTHR43280:SF27">
    <property type="entry name" value="TRANSCRIPTIONAL REGULATOR MTLR"/>
    <property type="match status" value="1"/>
</dbReference>
<dbReference type="PROSITE" id="PS01124">
    <property type="entry name" value="HTH_ARAC_FAMILY_2"/>
    <property type="match status" value="1"/>
</dbReference>
<dbReference type="SUPFAM" id="SSF46689">
    <property type="entry name" value="Homeodomain-like"/>
    <property type="match status" value="2"/>
</dbReference>
<comment type="caution">
    <text evidence="5">The sequence shown here is derived from an EMBL/GenBank/DDBJ whole genome shotgun (WGS) entry which is preliminary data.</text>
</comment>
<evidence type="ECO:0000313" key="6">
    <source>
        <dbReference type="Proteomes" id="UP001139559"/>
    </source>
</evidence>
<evidence type="ECO:0000256" key="2">
    <source>
        <dbReference type="ARBA" id="ARBA00023125"/>
    </source>
</evidence>
<dbReference type="GO" id="GO:0003700">
    <property type="term" value="F:DNA-binding transcription factor activity"/>
    <property type="evidence" value="ECO:0007669"/>
    <property type="project" value="InterPro"/>
</dbReference>
<organism evidence="5 6">
    <name type="scientific">Vibrio amylolyticus</name>
    <dbReference type="NCBI Taxonomy" id="2847292"/>
    <lineage>
        <taxon>Bacteria</taxon>
        <taxon>Pseudomonadati</taxon>
        <taxon>Pseudomonadota</taxon>
        <taxon>Gammaproteobacteria</taxon>
        <taxon>Vibrionales</taxon>
        <taxon>Vibrionaceae</taxon>
        <taxon>Vibrio</taxon>
    </lineage>
</organism>
<keyword evidence="1" id="KW-0805">Transcription regulation</keyword>
<evidence type="ECO:0000256" key="1">
    <source>
        <dbReference type="ARBA" id="ARBA00023015"/>
    </source>
</evidence>
<evidence type="ECO:0000256" key="3">
    <source>
        <dbReference type="ARBA" id="ARBA00023163"/>
    </source>
</evidence>
<dbReference type="RefSeq" id="WP_248009211.1">
    <property type="nucleotide sequence ID" value="NZ_JAJHVV010000007.1"/>
</dbReference>